<keyword evidence="7" id="KW-1185">Reference proteome</keyword>
<reference evidence="7" key="1">
    <citation type="submission" date="2020-01" db="EMBL/GenBank/DDBJ databases">
        <title>'Steroidobacter agaridevorans' sp. nov., agar-degrading bacteria isolated from rhizosphere soils.</title>
        <authorList>
            <person name="Ikenaga M."/>
            <person name="Kataoka M."/>
            <person name="Murouchi A."/>
            <person name="Katsuragi S."/>
            <person name="Sakai M."/>
        </authorList>
    </citation>
    <scope>NUCLEOTIDE SEQUENCE [LARGE SCALE GENOMIC DNA]</scope>
    <source>
        <strain evidence="7">YU21-B</strain>
    </source>
</reference>
<dbReference type="AlphaFoldDB" id="A0A829Y905"/>
<evidence type="ECO:0000313" key="7">
    <source>
        <dbReference type="Proteomes" id="UP000445000"/>
    </source>
</evidence>
<dbReference type="PANTHER" id="PTHR12302">
    <property type="entry name" value="EBNA2 BINDING PROTEIN P100"/>
    <property type="match status" value="1"/>
</dbReference>
<dbReference type="InterPro" id="IPR035437">
    <property type="entry name" value="SNase_OB-fold_sf"/>
</dbReference>
<name>A0A829Y905_9GAMM</name>
<dbReference type="PROSITE" id="PS50830">
    <property type="entry name" value="TNASE_3"/>
    <property type="match status" value="1"/>
</dbReference>
<dbReference type="InterPro" id="IPR016071">
    <property type="entry name" value="Staphylococal_nuclease_OB-fold"/>
</dbReference>
<feature type="chain" id="PRO_5033035726" description="TNase-like domain-containing protein" evidence="4">
    <location>
        <begin position="18"/>
        <end position="136"/>
    </location>
</feature>
<evidence type="ECO:0000256" key="4">
    <source>
        <dbReference type="SAM" id="SignalP"/>
    </source>
</evidence>
<evidence type="ECO:0000256" key="3">
    <source>
        <dbReference type="ARBA" id="ARBA00022801"/>
    </source>
</evidence>
<dbReference type="RefSeq" id="WP_129640731.1">
    <property type="nucleotide sequence ID" value="NZ_BLJN01000001.1"/>
</dbReference>
<dbReference type="Gene3D" id="2.40.50.90">
    <property type="match status" value="1"/>
</dbReference>
<keyword evidence="2" id="KW-0255">Endonuclease</keyword>
<dbReference type="EMBL" id="BLJN01000001">
    <property type="protein sequence ID" value="GFE79236.1"/>
    <property type="molecule type" value="Genomic_DNA"/>
</dbReference>
<evidence type="ECO:0000259" key="5">
    <source>
        <dbReference type="PROSITE" id="PS50830"/>
    </source>
</evidence>
<dbReference type="GO" id="GO:0016787">
    <property type="term" value="F:hydrolase activity"/>
    <property type="evidence" value="ECO:0007669"/>
    <property type="project" value="UniProtKB-KW"/>
</dbReference>
<evidence type="ECO:0000256" key="1">
    <source>
        <dbReference type="ARBA" id="ARBA00022722"/>
    </source>
</evidence>
<keyword evidence="4" id="KW-0732">Signal</keyword>
<dbReference type="PANTHER" id="PTHR12302:SF3">
    <property type="entry name" value="SERINE_THREONINE-PROTEIN KINASE 31"/>
    <property type="match status" value="1"/>
</dbReference>
<dbReference type="Proteomes" id="UP000445000">
    <property type="component" value="Unassembled WGS sequence"/>
</dbReference>
<proteinExistence type="predicted"/>
<evidence type="ECO:0000313" key="6">
    <source>
        <dbReference type="EMBL" id="GFE79236.1"/>
    </source>
</evidence>
<comment type="caution">
    <text evidence="6">The sequence shown here is derived from an EMBL/GenBank/DDBJ whole genome shotgun (WGS) entry which is preliminary data.</text>
</comment>
<dbReference type="SUPFAM" id="SSF50199">
    <property type="entry name" value="Staphylococcal nuclease"/>
    <property type="match status" value="1"/>
</dbReference>
<dbReference type="SMART" id="SM00318">
    <property type="entry name" value="SNc"/>
    <property type="match status" value="1"/>
</dbReference>
<sequence length="136" mass="14906">MKSILWVLALTAATLFAHSTAALSEGRSVLAGRVVKVIDGDTIDVRLQSGLIRVRFHGVDAPENAQNHGKEATAALSLLVMDKDVQIEPFEQDRYDRLVGIVFIGELNVNSAAVRNGHAWAMRRYMRKADAVLVPL</sequence>
<protein>
    <recommendedName>
        <fullName evidence="5">TNase-like domain-containing protein</fullName>
    </recommendedName>
</protein>
<organism evidence="6 7">
    <name type="scientific">Steroidobacter agaridevorans</name>
    <dbReference type="NCBI Taxonomy" id="2695856"/>
    <lineage>
        <taxon>Bacteria</taxon>
        <taxon>Pseudomonadati</taxon>
        <taxon>Pseudomonadota</taxon>
        <taxon>Gammaproteobacteria</taxon>
        <taxon>Steroidobacterales</taxon>
        <taxon>Steroidobacteraceae</taxon>
        <taxon>Steroidobacter</taxon>
    </lineage>
</organism>
<dbReference type="Pfam" id="PF00565">
    <property type="entry name" value="SNase"/>
    <property type="match status" value="1"/>
</dbReference>
<gene>
    <name evidence="6" type="ORF">GCM10011487_12360</name>
</gene>
<accession>A0A829Y905</accession>
<keyword evidence="1" id="KW-0540">Nuclease</keyword>
<keyword evidence="3" id="KW-0378">Hydrolase</keyword>
<dbReference type="GO" id="GO:0004519">
    <property type="term" value="F:endonuclease activity"/>
    <property type="evidence" value="ECO:0007669"/>
    <property type="project" value="UniProtKB-KW"/>
</dbReference>
<feature type="domain" description="TNase-like" evidence="5">
    <location>
        <begin position="28"/>
        <end position="136"/>
    </location>
</feature>
<evidence type="ECO:0000256" key="2">
    <source>
        <dbReference type="ARBA" id="ARBA00022759"/>
    </source>
</evidence>
<feature type="signal peptide" evidence="4">
    <location>
        <begin position="1"/>
        <end position="17"/>
    </location>
</feature>